<proteinExistence type="predicted"/>
<organism evidence="2">
    <name type="scientific">Caldithrix abyssi</name>
    <dbReference type="NCBI Taxonomy" id="187145"/>
    <lineage>
        <taxon>Bacteria</taxon>
        <taxon>Pseudomonadati</taxon>
        <taxon>Calditrichota</taxon>
        <taxon>Calditrichia</taxon>
        <taxon>Calditrichales</taxon>
        <taxon>Calditrichaceae</taxon>
        <taxon>Caldithrix</taxon>
    </lineage>
</organism>
<dbReference type="Proteomes" id="UP000886005">
    <property type="component" value="Unassembled WGS sequence"/>
</dbReference>
<feature type="region of interest" description="Disordered" evidence="1">
    <location>
        <begin position="136"/>
        <end position="162"/>
    </location>
</feature>
<evidence type="ECO:0000256" key="1">
    <source>
        <dbReference type="SAM" id="MobiDB-lite"/>
    </source>
</evidence>
<reference evidence="2" key="1">
    <citation type="journal article" date="2020" name="mSystems">
        <title>Genome- and Community-Level Interaction Insights into Carbon Utilization and Element Cycling Functions of Hydrothermarchaeota in Hydrothermal Sediment.</title>
        <authorList>
            <person name="Zhou Z."/>
            <person name="Liu Y."/>
            <person name="Xu W."/>
            <person name="Pan J."/>
            <person name="Luo Z.H."/>
            <person name="Li M."/>
        </authorList>
    </citation>
    <scope>NUCLEOTIDE SEQUENCE [LARGE SCALE GENOMIC DNA]</scope>
    <source>
        <strain evidence="2">HyVt-456</strain>
    </source>
</reference>
<protein>
    <recommendedName>
        <fullName evidence="3">NYN domain-containing protein</fullName>
    </recommendedName>
</protein>
<accession>A0A7V1PWS9</accession>
<dbReference type="EMBL" id="DRLD01000415">
    <property type="protein sequence ID" value="HED11912.1"/>
    <property type="molecule type" value="Genomic_DNA"/>
</dbReference>
<dbReference type="Pfam" id="PF05991">
    <property type="entry name" value="NYN_YacP"/>
    <property type="match status" value="1"/>
</dbReference>
<dbReference type="InterPro" id="IPR010298">
    <property type="entry name" value="YacP-like"/>
</dbReference>
<evidence type="ECO:0000313" key="2">
    <source>
        <dbReference type="EMBL" id="HED11912.1"/>
    </source>
</evidence>
<name>A0A7V1PWS9_CALAY</name>
<evidence type="ECO:0008006" key="3">
    <source>
        <dbReference type="Google" id="ProtNLM"/>
    </source>
</evidence>
<sequence length="181" mass="20017">MGTNIYIASDFYIIIPNMNYIIDAFNTGYKIPAVARLIRSGQIEAAIDLLIHNIRLHLPGRGMRIILVVDGRPRGHSVPGQKSGVEIRYSRAPLKADHLIQDFIRREKRPADWTVVSADHEIQNTARDQGAAVITPGELLRAGPGSKKKKTDETGSEKPSATNIDVAYWKKLFEAGDDESG</sequence>
<dbReference type="AlphaFoldDB" id="A0A7V1PWS9"/>
<comment type="caution">
    <text evidence="2">The sequence shown here is derived from an EMBL/GenBank/DDBJ whole genome shotgun (WGS) entry which is preliminary data.</text>
</comment>
<gene>
    <name evidence="2" type="ORF">ENJ10_14575</name>
</gene>